<dbReference type="EMBL" id="QGGB01000011">
    <property type="protein sequence ID" value="PWN05177.1"/>
    <property type="molecule type" value="Genomic_DNA"/>
</dbReference>
<name>A0A316TKV3_9BACT</name>
<protein>
    <recommendedName>
        <fullName evidence="5">Flagellar motility protein MotE (MotC chaperone)</fullName>
    </recommendedName>
</protein>
<evidence type="ECO:0000256" key="1">
    <source>
        <dbReference type="SAM" id="MobiDB-lite"/>
    </source>
</evidence>
<keyword evidence="4" id="KW-1185">Reference proteome</keyword>
<feature type="transmembrane region" description="Helical" evidence="2">
    <location>
        <begin position="6"/>
        <end position="28"/>
    </location>
</feature>
<evidence type="ECO:0000256" key="2">
    <source>
        <dbReference type="SAM" id="Phobius"/>
    </source>
</evidence>
<dbReference type="AlphaFoldDB" id="A0A316TKV3"/>
<feature type="compositionally biased region" description="Low complexity" evidence="1">
    <location>
        <begin position="60"/>
        <end position="71"/>
    </location>
</feature>
<gene>
    <name evidence="3" type="ORF">DDZ15_15750</name>
</gene>
<sequence length="183" mass="20468">MDIKKIALYAGGFIASFVVMIALIYFLYPYIDSERVAEVKEQIEMQVKEPTASPNVSPAQTGTSSTQGSSSVRERMEALAAAERQKREYEATIDSLKSEMERMAEEYRVSLENQAAGVADEEVENTTKTLLNLDEETLAPIANRLDHSELMKLYRAASNMQREKLLSALEPEKASEILKEALL</sequence>
<keyword evidence="2" id="KW-0472">Membrane</keyword>
<proteinExistence type="predicted"/>
<reference evidence="3 4" key="1">
    <citation type="submission" date="2018-05" db="EMBL/GenBank/DDBJ databases">
        <title>Rhodohalobacter halophilus gen. nov., sp. nov., a moderately halophilic member of the family Balneolaceae.</title>
        <authorList>
            <person name="Liu Z.-W."/>
        </authorList>
    </citation>
    <scope>NUCLEOTIDE SEQUENCE [LARGE SCALE GENOMIC DNA]</scope>
    <source>
        <strain evidence="3 4">8A47</strain>
    </source>
</reference>
<accession>A0A316TKV3</accession>
<keyword evidence="2" id="KW-0812">Transmembrane</keyword>
<dbReference type="OrthoDB" id="1525092at2"/>
<evidence type="ECO:0000313" key="3">
    <source>
        <dbReference type="EMBL" id="PWN05177.1"/>
    </source>
</evidence>
<keyword evidence="2" id="KW-1133">Transmembrane helix</keyword>
<feature type="region of interest" description="Disordered" evidence="1">
    <location>
        <begin position="49"/>
        <end position="79"/>
    </location>
</feature>
<dbReference type="RefSeq" id="WP_109648085.1">
    <property type="nucleotide sequence ID" value="NZ_QGGB01000011.1"/>
</dbReference>
<organism evidence="3 4">
    <name type="scientific">Rhodohalobacter mucosus</name>
    <dbReference type="NCBI Taxonomy" id="2079485"/>
    <lineage>
        <taxon>Bacteria</taxon>
        <taxon>Pseudomonadati</taxon>
        <taxon>Balneolota</taxon>
        <taxon>Balneolia</taxon>
        <taxon>Balneolales</taxon>
        <taxon>Balneolaceae</taxon>
        <taxon>Rhodohalobacter</taxon>
    </lineage>
</organism>
<evidence type="ECO:0008006" key="5">
    <source>
        <dbReference type="Google" id="ProtNLM"/>
    </source>
</evidence>
<evidence type="ECO:0000313" key="4">
    <source>
        <dbReference type="Proteomes" id="UP000245533"/>
    </source>
</evidence>
<dbReference type="Proteomes" id="UP000245533">
    <property type="component" value="Unassembled WGS sequence"/>
</dbReference>
<comment type="caution">
    <text evidence="3">The sequence shown here is derived from an EMBL/GenBank/DDBJ whole genome shotgun (WGS) entry which is preliminary data.</text>
</comment>